<evidence type="ECO:0000313" key="3">
    <source>
        <dbReference type="Proteomes" id="UP000339690"/>
    </source>
</evidence>
<keyword evidence="3" id="KW-1185">Reference proteome</keyword>
<dbReference type="Proteomes" id="UP000339690">
    <property type="component" value="Chromosome"/>
</dbReference>
<evidence type="ECO:0000256" key="1">
    <source>
        <dbReference type="SAM" id="Phobius"/>
    </source>
</evidence>
<reference evidence="2 3" key="1">
    <citation type="submission" date="2019-11" db="EMBL/GenBank/DDBJ databases">
        <title>Gracilibacillus salitolerans sp. nov., a moderate halophile isolated from a saline soil in northwest China.</title>
        <authorList>
            <person name="Gan L."/>
        </authorList>
    </citation>
    <scope>NUCLEOTIDE SEQUENCE [LARGE SCALE GENOMIC DNA]</scope>
    <source>
        <strain evidence="2 3">SCU50</strain>
    </source>
</reference>
<feature type="transmembrane region" description="Helical" evidence="1">
    <location>
        <begin position="6"/>
        <end position="21"/>
    </location>
</feature>
<organism evidence="2 3">
    <name type="scientific">Gracilibacillus salitolerans</name>
    <dbReference type="NCBI Taxonomy" id="2663022"/>
    <lineage>
        <taxon>Bacteria</taxon>
        <taxon>Bacillati</taxon>
        <taxon>Bacillota</taxon>
        <taxon>Bacilli</taxon>
        <taxon>Bacillales</taxon>
        <taxon>Bacillaceae</taxon>
        <taxon>Gracilibacillus</taxon>
    </lineage>
</organism>
<proteinExistence type="predicted"/>
<keyword evidence="1" id="KW-1133">Transmembrane helix</keyword>
<feature type="transmembrane region" description="Helical" evidence="1">
    <location>
        <begin position="125"/>
        <end position="145"/>
    </location>
</feature>
<gene>
    <name evidence="2" type="ORF">GI584_11530</name>
</gene>
<sequence length="155" mass="18606">MLIKIILWGILILPWISLVWIEKEAIKRYMPVTIFTSLLVTIWFEFGYAYRWWTILERIVLWGFITDVSFVYGPFAVGTIWIFYLTYQKFWIYVLTNIGIDAFFSFLGLTWFVEGMGIATINIDRWIIFIIYISFSFVIYGYQAWQEKIFIPIAK</sequence>
<keyword evidence="1" id="KW-0812">Transmembrane</keyword>
<dbReference type="KEGG" id="grc:GI584_11530"/>
<dbReference type="RefSeq" id="WP_153791316.1">
    <property type="nucleotide sequence ID" value="NZ_CP045915.1"/>
</dbReference>
<accession>A0A5Q2TIA7</accession>
<feature type="transmembrane region" description="Helical" evidence="1">
    <location>
        <begin position="33"/>
        <end position="53"/>
    </location>
</feature>
<name>A0A5Q2TIA7_9BACI</name>
<dbReference type="AlphaFoldDB" id="A0A5Q2TIA7"/>
<feature type="transmembrane region" description="Helical" evidence="1">
    <location>
        <begin position="59"/>
        <end position="83"/>
    </location>
</feature>
<evidence type="ECO:0000313" key="2">
    <source>
        <dbReference type="EMBL" id="QGH34624.1"/>
    </source>
</evidence>
<dbReference type="EMBL" id="CP045915">
    <property type="protein sequence ID" value="QGH34624.1"/>
    <property type="molecule type" value="Genomic_DNA"/>
</dbReference>
<feature type="transmembrane region" description="Helical" evidence="1">
    <location>
        <begin position="90"/>
        <end position="113"/>
    </location>
</feature>
<keyword evidence="1" id="KW-0472">Membrane</keyword>
<protein>
    <submittedName>
        <fullName evidence="2">Uncharacterized protein</fullName>
    </submittedName>
</protein>